<keyword evidence="2" id="KW-0732">Signal</keyword>
<dbReference type="Proteomes" id="UP000887458">
    <property type="component" value="Unassembled WGS sequence"/>
</dbReference>
<protein>
    <submittedName>
        <fullName evidence="3">Uncharacterized protein</fullName>
    </submittedName>
</protein>
<feature type="signal peptide" evidence="2">
    <location>
        <begin position="1"/>
        <end position="28"/>
    </location>
</feature>
<feature type="chain" id="PRO_5046458238" evidence="2">
    <location>
        <begin position="29"/>
        <end position="221"/>
    </location>
</feature>
<feature type="transmembrane region" description="Helical" evidence="1">
    <location>
        <begin position="120"/>
        <end position="149"/>
    </location>
</feature>
<keyword evidence="1" id="KW-0812">Transmembrane</keyword>
<reference evidence="3 4" key="1">
    <citation type="journal article" date="2018" name="J. Allergy Clin. Immunol.">
        <title>High-quality assembly of Dermatophagoides pteronyssinus genome and transcriptome reveals a wide range of novel allergens.</title>
        <authorList>
            <person name="Liu X.Y."/>
            <person name="Yang K.Y."/>
            <person name="Wang M.Q."/>
            <person name="Kwok J.S."/>
            <person name="Zeng X."/>
            <person name="Yang Z."/>
            <person name="Xiao X.J."/>
            <person name="Lau C.P."/>
            <person name="Li Y."/>
            <person name="Huang Z.M."/>
            <person name="Ba J.G."/>
            <person name="Yim A.K."/>
            <person name="Ouyang C.Y."/>
            <person name="Ngai S.M."/>
            <person name="Chan T.F."/>
            <person name="Leung E.L."/>
            <person name="Liu L."/>
            <person name="Liu Z.G."/>
            <person name="Tsui S.K."/>
        </authorList>
    </citation>
    <scope>NUCLEOTIDE SEQUENCE [LARGE SCALE GENOMIC DNA]</scope>
    <source>
        <strain evidence="3">Derp</strain>
    </source>
</reference>
<evidence type="ECO:0000313" key="4">
    <source>
        <dbReference type="Proteomes" id="UP000887458"/>
    </source>
</evidence>
<accession>A0ABQ8IQW2</accession>
<reference evidence="3 4" key="2">
    <citation type="journal article" date="2022" name="Mol. Biol. Evol.">
        <title>Comparative Genomics Reveals Insights into the Divergent Evolution of Astigmatic Mites and Household Pest Adaptations.</title>
        <authorList>
            <person name="Xiong Q."/>
            <person name="Wan A.T."/>
            <person name="Liu X."/>
            <person name="Fung C.S."/>
            <person name="Xiao X."/>
            <person name="Malainual N."/>
            <person name="Hou J."/>
            <person name="Wang L."/>
            <person name="Wang M."/>
            <person name="Yang K.Y."/>
            <person name="Cui Y."/>
            <person name="Leung E.L."/>
            <person name="Nong W."/>
            <person name="Shin S.K."/>
            <person name="Au S.W."/>
            <person name="Jeong K.Y."/>
            <person name="Chew F.T."/>
            <person name="Hui J.H."/>
            <person name="Leung T.F."/>
            <person name="Tungtrongchitr A."/>
            <person name="Zhong N."/>
            <person name="Liu Z."/>
            <person name="Tsui S.K."/>
        </authorList>
    </citation>
    <scope>NUCLEOTIDE SEQUENCE [LARGE SCALE GENOMIC DNA]</scope>
    <source>
        <strain evidence="3">Derp</strain>
    </source>
</reference>
<comment type="caution">
    <text evidence="3">The sequence shown here is derived from an EMBL/GenBank/DDBJ whole genome shotgun (WGS) entry which is preliminary data.</text>
</comment>
<keyword evidence="4" id="KW-1185">Reference proteome</keyword>
<name>A0ABQ8IQW2_DERPT</name>
<sequence>MLVTTSSSSSMFIILFLITTCLITSTNQSIFDTFSGAIDLYDGMQCSLTIIEDYLTTYNRPMCCFYWKIRKIFNKIAAEKCETPENVQKILSGKLLNDYVDFSRMDCTKFPENSTECDTLWMFVLFITFGQIFLLITLIFTTIFLYWILRRRTRRQQNNYLLKSPSSTSTSSSSSSLSMYGYQSDRTTITTLSKSISFDEFNNGDNSNSNGWNSVTKLLTL</sequence>
<evidence type="ECO:0000256" key="2">
    <source>
        <dbReference type="SAM" id="SignalP"/>
    </source>
</evidence>
<proteinExistence type="predicted"/>
<dbReference type="EMBL" id="NJHN03000129">
    <property type="protein sequence ID" value="KAH9412571.1"/>
    <property type="molecule type" value="Genomic_DNA"/>
</dbReference>
<keyword evidence="1" id="KW-1133">Transmembrane helix</keyword>
<gene>
    <name evidence="3" type="ORF">DERP_006533</name>
</gene>
<evidence type="ECO:0000313" key="3">
    <source>
        <dbReference type="EMBL" id="KAH9412571.1"/>
    </source>
</evidence>
<keyword evidence="1" id="KW-0472">Membrane</keyword>
<evidence type="ECO:0000256" key="1">
    <source>
        <dbReference type="SAM" id="Phobius"/>
    </source>
</evidence>
<organism evidence="3 4">
    <name type="scientific">Dermatophagoides pteronyssinus</name>
    <name type="common">European house dust mite</name>
    <dbReference type="NCBI Taxonomy" id="6956"/>
    <lineage>
        <taxon>Eukaryota</taxon>
        <taxon>Metazoa</taxon>
        <taxon>Ecdysozoa</taxon>
        <taxon>Arthropoda</taxon>
        <taxon>Chelicerata</taxon>
        <taxon>Arachnida</taxon>
        <taxon>Acari</taxon>
        <taxon>Acariformes</taxon>
        <taxon>Sarcoptiformes</taxon>
        <taxon>Astigmata</taxon>
        <taxon>Psoroptidia</taxon>
        <taxon>Analgoidea</taxon>
        <taxon>Pyroglyphidae</taxon>
        <taxon>Dermatophagoidinae</taxon>
        <taxon>Dermatophagoides</taxon>
    </lineage>
</organism>